<accession>A0AAD5Y7E5</accession>
<dbReference type="InterPro" id="IPR041078">
    <property type="entry name" value="Plavaka"/>
</dbReference>
<comment type="caution">
    <text evidence="1">The sequence shown here is derived from an EMBL/GenBank/DDBJ whole genome shotgun (WGS) entry which is preliminary data.</text>
</comment>
<reference evidence="1" key="1">
    <citation type="submission" date="2022-07" db="EMBL/GenBank/DDBJ databases">
        <title>Genome Sequence of Physisporinus lineatus.</title>
        <authorList>
            <person name="Buettner E."/>
        </authorList>
    </citation>
    <scope>NUCLEOTIDE SEQUENCE</scope>
    <source>
        <strain evidence="1">VT162</strain>
    </source>
</reference>
<proteinExistence type="predicted"/>
<evidence type="ECO:0000313" key="1">
    <source>
        <dbReference type="EMBL" id="KAJ3474151.1"/>
    </source>
</evidence>
<dbReference type="Pfam" id="PF18759">
    <property type="entry name" value="Plavaka"/>
    <property type="match status" value="2"/>
</dbReference>
<gene>
    <name evidence="1" type="ORF">NLI96_g12624</name>
</gene>
<keyword evidence="2" id="KW-1185">Reference proteome</keyword>
<name>A0AAD5Y7E5_9APHY</name>
<dbReference type="Proteomes" id="UP001212997">
    <property type="component" value="Unassembled WGS sequence"/>
</dbReference>
<sequence>MTIGNILKATRRRPSRYMWILVAYLPTAKLKNLDLTELEGKVTRDRLFHKCMREIVQPLIGAGSALSLVPGQGSSLNQADIALKPLGLNPIAEPFWKDLPHCNIHKSIGSDILHQGYQGVLKTLIEWLQKIVGDLELDAQFKCLPFMHGVRSFAEGISGLSHITSGQHKNICKQILGCIVGVAPNEAVRATMALLDFFYLVQYHTHNEDSLKAMEKALDEFHANKEISVTTEARDVKGKRSVHLALVD</sequence>
<protein>
    <submittedName>
        <fullName evidence="1">Uncharacterized protein</fullName>
    </submittedName>
</protein>
<evidence type="ECO:0000313" key="2">
    <source>
        <dbReference type="Proteomes" id="UP001212997"/>
    </source>
</evidence>
<dbReference type="EMBL" id="JANAWD010001138">
    <property type="protein sequence ID" value="KAJ3474151.1"/>
    <property type="molecule type" value="Genomic_DNA"/>
</dbReference>
<dbReference type="AlphaFoldDB" id="A0AAD5Y7E5"/>
<organism evidence="1 2">
    <name type="scientific">Meripilus lineatus</name>
    <dbReference type="NCBI Taxonomy" id="2056292"/>
    <lineage>
        <taxon>Eukaryota</taxon>
        <taxon>Fungi</taxon>
        <taxon>Dikarya</taxon>
        <taxon>Basidiomycota</taxon>
        <taxon>Agaricomycotina</taxon>
        <taxon>Agaricomycetes</taxon>
        <taxon>Polyporales</taxon>
        <taxon>Meripilaceae</taxon>
        <taxon>Meripilus</taxon>
    </lineage>
</organism>